<gene>
    <name evidence="4" type="ORF">EVOR1521_LOCUS26684</name>
</gene>
<dbReference type="SMART" id="SM00248">
    <property type="entry name" value="ANK"/>
    <property type="match status" value="2"/>
</dbReference>
<dbReference type="SUPFAM" id="SSF48403">
    <property type="entry name" value="Ankyrin repeat"/>
    <property type="match status" value="1"/>
</dbReference>
<dbReference type="EMBL" id="CAUJNA010003527">
    <property type="protein sequence ID" value="CAJ1404172.1"/>
    <property type="molecule type" value="Genomic_DNA"/>
</dbReference>
<evidence type="ECO:0000313" key="4">
    <source>
        <dbReference type="EMBL" id="CAJ1404172.1"/>
    </source>
</evidence>
<dbReference type="InterPro" id="IPR002110">
    <property type="entry name" value="Ankyrin_rpt"/>
</dbReference>
<evidence type="ECO:0008006" key="6">
    <source>
        <dbReference type="Google" id="ProtNLM"/>
    </source>
</evidence>
<dbReference type="PROSITE" id="PS50088">
    <property type="entry name" value="ANK_REPEAT"/>
    <property type="match status" value="1"/>
</dbReference>
<accession>A0AA36JEI2</accession>
<keyword evidence="5" id="KW-1185">Reference proteome</keyword>
<evidence type="ECO:0000256" key="3">
    <source>
        <dbReference type="PROSITE-ProRule" id="PRU00023"/>
    </source>
</evidence>
<name>A0AA36JEI2_9DINO</name>
<reference evidence="4" key="1">
    <citation type="submission" date="2023-08" db="EMBL/GenBank/DDBJ databases">
        <authorList>
            <person name="Chen Y."/>
            <person name="Shah S."/>
            <person name="Dougan E. K."/>
            <person name="Thang M."/>
            <person name="Chan C."/>
        </authorList>
    </citation>
    <scope>NUCLEOTIDE SEQUENCE</scope>
</reference>
<evidence type="ECO:0000256" key="2">
    <source>
        <dbReference type="ARBA" id="ARBA00023043"/>
    </source>
</evidence>
<comment type="caution">
    <text evidence="4">The sequence shown here is derived from an EMBL/GenBank/DDBJ whole genome shotgun (WGS) entry which is preliminary data.</text>
</comment>
<keyword evidence="2 3" id="KW-0040">ANK repeat</keyword>
<dbReference type="Pfam" id="PF13857">
    <property type="entry name" value="Ank_5"/>
    <property type="match status" value="1"/>
</dbReference>
<dbReference type="Gene3D" id="1.25.40.20">
    <property type="entry name" value="Ankyrin repeat-containing domain"/>
    <property type="match status" value="1"/>
</dbReference>
<dbReference type="InterPro" id="IPR036770">
    <property type="entry name" value="Ankyrin_rpt-contain_sf"/>
</dbReference>
<sequence length="142" mass="15290">MAADLTLAPAKVVFLATEAKNEEQERLASMLLAAESGDAAGLAMYLDFGLNPNARDGYGRTPLHLAAWLGHAAVVERLLAHPKCNVNALDEKRRTPLSLAMLEQRYSSQSIKDGKAEAAALLRKSGGRRVALYQKEYPSGPA</sequence>
<feature type="repeat" description="ANK" evidence="3">
    <location>
        <begin position="58"/>
        <end position="91"/>
    </location>
</feature>
<organism evidence="4 5">
    <name type="scientific">Effrenium voratum</name>
    <dbReference type="NCBI Taxonomy" id="2562239"/>
    <lineage>
        <taxon>Eukaryota</taxon>
        <taxon>Sar</taxon>
        <taxon>Alveolata</taxon>
        <taxon>Dinophyceae</taxon>
        <taxon>Suessiales</taxon>
        <taxon>Symbiodiniaceae</taxon>
        <taxon>Effrenium</taxon>
    </lineage>
</organism>
<dbReference type="PANTHER" id="PTHR24198:SF165">
    <property type="entry name" value="ANKYRIN REPEAT-CONTAINING PROTEIN-RELATED"/>
    <property type="match status" value="1"/>
</dbReference>
<dbReference type="PANTHER" id="PTHR24198">
    <property type="entry name" value="ANKYRIN REPEAT AND PROTEIN KINASE DOMAIN-CONTAINING PROTEIN"/>
    <property type="match status" value="1"/>
</dbReference>
<keyword evidence="1" id="KW-0677">Repeat</keyword>
<evidence type="ECO:0000313" key="5">
    <source>
        <dbReference type="Proteomes" id="UP001178507"/>
    </source>
</evidence>
<dbReference type="Proteomes" id="UP001178507">
    <property type="component" value="Unassembled WGS sequence"/>
</dbReference>
<dbReference type="PROSITE" id="PS50297">
    <property type="entry name" value="ANK_REP_REGION"/>
    <property type="match status" value="1"/>
</dbReference>
<evidence type="ECO:0000256" key="1">
    <source>
        <dbReference type="ARBA" id="ARBA00022737"/>
    </source>
</evidence>
<protein>
    <recommendedName>
        <fullName evidence="6">Ankyrin repeat domain-containing protein</fullName>
    </recommendedName>
</protein>
<dbReference type="AlphaFoldDB" id="A0AA36JEI2"/>
<proteinExistence type="predicted"/>